<comment type="caution">
    <text evidence="2">The sequence shown here is derived from an EMBL/GenBank/DDBJ whole genome shotgun (WGS) entry which is preliminary data.</text>
</comment>
<reference evidence="3" key="1">
    <citation type="journal article" date="2019" name="Int. J. Syst. Evol. Microbiol.">
        <title>The Global Catalogue of Microorganisms (GCM) 10K type strain sequencing project: providing services to taxonomists for standard genome sequencing and annotation.</title>
        <authorList>
            <consortium name="The Broad Institute Genomics Platform"/>
            <consortium name="The Broad Institute Genome Sequencing Center for Infectious Disease"/>
            <person name="Wu L."/>
            <person name="Ma J."/>
        </authorList>
    </citation>
    <scope>NUCLEOTIDE SEQUENCE [LARGE SCALE GENOMIC DNA]</scope>
    <source>
        <strain evidence="3">CGMCC 4.7382</strain>
    </source>
</reference>
<proteinExistence type="predicted"/>
<keyword evidence="3" id="KW-1185">Reference proteome</keyword>
<feature type="region of interest" description="Disordered" evidence="1">
    <location>
        <begin position="147"/>
        <end position="177"/>
    </location>
</feature>
<evidence type="ECO:0000313" key="2">
    <source>
        <dbReference type="EMBL" id="MFC7329865.1"/>
    </source>
</evidence>
<dbReference type="RefSeq" id="WP_379872512.1">
    <property type="nucleotide sequence ID" value="NZ_JBHTBH010000009.1"/>
</dbReference>
<organism evidence="2 3">
    <name type="scientific">Marinactinospora rubrisoli</name>
    <dbReference type="NCBI Taxonomy" id="2715399"/>
    <lineage>
        <taxon>Bacteria</taxon>
        <taxon>Bacillati</taxon>
        <taxon>Actinomycetota</taxon>
        <taxon>Actinomycetes</taxon>
        <taxon>Streptosporangiales</taxon>
        <taxon>Nocardiopsidaceae</taxon>
        <taxon>Marinactinospora</taxon>
    </lineage>
</organism>
<gene>
    <name evidence="2" type="ORF">ACFQRF_19200</name>
</gene>
<name>A0ABW2KL17_9ACTN</name>
<accession>A0ABW2KL17</accession>
<evidence type="ECO:0000256" key="1">
    <source>
        <dbReference type="SAM" id="MobiDB-lite"/>
    </source>
</evidence>
<protein>
    <submittedName>
        <fullName evidence="2">Uncharacterized protein</fullName>
    </submittedName>
</protein>
<dbReference type="EMBL" id="JBHTBH010000009">
    <property type="protein sequence ID" value="MFC7329865.1"/>
    <property type="molecule type" value="Genomic_DNA"/>
</dbReference>
<dbReference type="Proteomes" id="UP001596540">
    <property type="component" value="Unassembled WGS sequence"/>
</dbReference>
<sequence length="177" mass="19729">MGDSVKTLADRISAFDFPESVAKERSQVALMREYLRREAWWAQEVGGVCWPFGDLAAEFDETVRADEDLVRQVRSSFPYYVFPIVKDTCVWALHFRALQASGAALPGLPDPYEPLLLMYERGNGFSMCQPSFIDVAGVGVRRGRLADHLDPEPRAPMDPAELDAMDRSPVTTAPGHP</sequence>
<evidence type="ECO:0000313" key="3">
    <source>
        <dbReference type="Proteomes" id="UP001596540"/>
    </source>
</evidence>